<dbReference type="AlphaFoldDB" id="A0A3N1D199"/>
<evidence type="ECO:0000313" key="2">
    <source>
        <dbReference type="EMBL" id="ROO87294.1"/>
    </source>
</evidence>
<evidence type="ECO:0000313" key="3">
    <source>
        <dbReference type="Proteomes" id="UP000272400"/>
    </source>
</evidence>
<dbReference type="GO" id="GO:0016787">
    <property type="term" value="F:hydrolase activity"/>
    <property type="evidence" value="ECO:0007669"/>
    <property type="project" value="UniProtKB-KW"/>
</dbReference>
<dbReference type="SUPFAM" id="SSF53474">
    <property type="entry name" value="alpha/beta-Hydrolases"/>
    <property type="match status" value="1"/>
</dbReference>
<keyword evidence="3" id="KW-1185">Reference proteome</keyword>
<feature type="domain" description="Alpha/beta hydrolase fold-3" evidence="1">
    <location>
        <begin position="14"/>
        <end position="66"/>
    </location>
</feature>
<name>A0A3N1D199_9ACTN</name>
<dbReference type="OrthoDB" id="3209779at2"/>
<dbReference type="InterPro" id="IPR029058">
    <property type="entry name" value="AB_hydrolase_fold"/>
</dbReference>
<evidence type="ECO:0000259" key="1">
    <source>
        <dbReference type="Pfam" id="PF07859"/>
    </source>
</evidence>
<dbReference type="Pfam" id="PF07859">
    <property type="entry name" value="Abhydrolase_3"/>
    <property type="match status" value="1"/>
</dbReference>
<gene>
    <name evidence="2" type="ORF">EDD29_4891</name>
</gene>
<sequence length="90" mass="9706">MSFALDPQVAEALAPGAAAMADPPPAHIEVGRLDLFRDEDLTYALRLSQAGVPVEFHLHPGVPHEFEGIAHASDIARRVMADRIRVLSAL</sequence>
<comment type="caution">
    <text evidence="2">The sequence shown here is derived from an EMBL/GenBank/DDBJ whole genome shotgun (WGS) entry which is preliminary data.</text>
</comment>
<dbReference type="Proteomes" id="UP000272400">
    <property type="component" value="Unassembled WGS sequence"/>
</dbReference>
<reference evidence="2 3" key="1">
    <citation type="submission" date="2018-11" db="EMBL/GenBank/DDBJ databases">
        <title>Sequencing the genomes of 1000 actinobacteria strains.</title>
        <authorList>
            <person name="Klenk H.-P."/>
        </authorList>
    </citation>
    <scope>NUCLEOTIDE SEQUENCE [LARGE SCALE GENOMIC DNA]</scope>
    <source>
        <strain evidence="2 3">DSM 44254</strain>
    </source>
</reference>
<protein>
    <submittedName>
        <fullName evidence="2">Alpha/beta hydrolase family protein</fullName>
    </submittedName>
</protein>
<proteinExistence type="predicted"/>
<dbReference type="Gene3D" id="3.40.50.1820">
    <property type="entry name" value="alpha/beta hydrolase"/>
    <property type="match status" value="1"/>
</dbReference>
<organism evidence="2 3">
    <name type="scientific">Actinocorallia herbida</name>
    <dbReference type="NCBI Taxonomy" id="58109"/>
    <lineage>
        <taxon>Bacteria</taxon>
        <taxon>Bacillati</taxon>
        <taxon>Actinomycetota</taxon>
        <taxon>Actinomycetes</taxon>
        <taxon>Streptosporangiales</taxon>
        <taxon>Thermomonosporaceae</taxon>
        <taxon>Actinocorallia</taxon>
    </lineage>
</organism>
<dbReference type="EMBL" id="RJKE01000001">
    <property type="protein sequence ID" value="ROO87294.1"/>
    <property type="molecule type" value="Genomic_DNA"/>
</dbReference>
<dbReference type="InterPro" id="IPR013094">
    <property type="entry name" value="AB_hydrolase_3"/>
</dbReference>
<dbReference type="RefSeq" id="WP_123666593.1">
    <property type="nucleotide sequence ID" value="NZ_RJKE01000001.1"/>
</dbReference>
<keyword evidence="2" id="KW-0378">Hydrolase</keyword>
<accession>A0A3N1D199</accession>